<name>A0A0G0XQ06_9BACT</name>
<gene>
    <name evidence="4" type="ORF">UU49_C0013G0007</name>
</gene>
<dbReference type="AlphaFoldDB" id="A0A0G0XQ06"/>
<sequence length="418" mass="47281">MWQTSHFIDKRNYEPFSFNPAEIDAVIVTHAHLDHIGRLPKLMHEGFNGKIYANLATVDLTRLMLLDAVEIMRYNQKKYGDQMLFDENDVKAVGRQMVGLDYDKKHSLSQDLFFTLRDAGHILGSAWVEIDRDGKKIVFSGDIGNSHVPIVCETRPLGAIDYLIMESTYGNRNHESVENRIYLLQNAIIRAVLRGGVLMIPAFSLERTQELLYEINNLLENDLIPSVPIFLDSPLAADATDVYKKYSRYFDEAARYLVGRGDDLFKFPQLQITRTSEESKSINNISPPKIIIAGSGMMNGGRIQHHLLRYLSDNKNMLLIVAYQAGNTLGRKLLQGEKKVRIYGQEVQVKAEIKAIGSYSAHGDQNKLVEWVKGAKKTPGKIFLTHGEKEGMKALEKRLKKETGAKVVLPDYGMIVEL</sequence>
<dbReference type="InterPro" id="IPR036866">
    <property type="entry name" value="RibonucZ/Hydroxyglut_hydro"/>
</dbReference>
<reference evidence="4 5" key="1">
    <citation type="journal article" date="2015" name="Nature">
        <title>rRNA introns, odd ribosomes, and small enigmatic genomes across a large radiation of phyla.</title>
        <authorList>
            <person name="Brown C.T."/>
            <person name="Hug L.A."/>
            <person name="Thomas B.C."/>
            <person name="Sharon I."/>
            <person name="Castelle C.J."/>
            <person name="Singh A."/>
            <person name="Wilkins M.J."/>
            <person name="Williams K.H."/>
            <person name="Banfield J.F."/>
        </authorList>
    </citation>
    <scope>NUCLEOTIDE SEQUENCE [LARGE SCALE GENOMIC DNA]</scope>
</reference>
<evidence type="ECO:0000256" key="1">
    <source>
        <dbReference type="ARBA" id="ARBA00022801"/>
    </source>
</evidence>
<dbReference type="Pfam" id="PF07521">
    <property type="entry name" value="RMMBL"/>
    <property type="match status" value="1"/>
</dbReference>
<dbReference type="CDD" id="cd16295">
    <property type="entry name" value="TTHA0252-CPSF-like_MBL-fold"/>
    <property type="match status" value="1"/>
</dbReference>
<dbReference type="Pfam" id="PF10996">
    <property type="entry name" value="Beta-Casp"/>
    <property type="match status" value="1"/>
</dbReference>
<dbReference type="Gene3D" id="3.60.15.10">
    <property type="entry name" value="Ribonuclease Z/Hydroxyacylglutathione hydrolase-like"/>
    <property type="match status" value="1"/>
</dbReference>
<dbReference type="PATRIC" id="fig|1619048.3.peg.461"/>
<dbReference type="InterPro" id="IPR022712">
    <property type="entry name" value="Beta_Casp"/>
</dbReference>
<accession>A0A0G0XQ06</accession>
<dbReference type="Proteomes" id="UP000034108">
    <property type="component" value="Unassembled WGS sequence"/>
</dbReference>
<dbReference type="PANTHER" id="PTHR11203">
    <property type="entry name" value="CLEAVAGE AND POLYADENYLATION SPECIFICITY FACTOR FAMILY MEMBER"/>
    <property type="match status" value="1"/>
</dbReference>
<proteinExistence type="predicted"/>
<comment type="caution">
    <text evidence="4">The sequence shown here is derived from an EMBL/GenBank/DDBJ whole genome shotgun (WGS) entry which is preliminary data.</text>
</comment>
<evidence type="ECO:0000313" key="5">
    <source>
        <dbReference type="Proteomes" id="UP000034108"/>
    </source>
</evidence>
<dbReference type="SMART" id="SM01027">
    <property type="entry name" value="Beta-Casp"/>
    <property type="match status" value="1"/>
</dbReference>
<organism evidence="4 5">
    <name type="scientific">Candidatus Magasanikbacteria bacterium GW2011_GWC2_41_17</name>
    <dbReference type="NCBI Taxonomy" id="1619048"/>
    <lineage>
        <taxon>Bacteria</taxon>
        <taxon>Candidatus Magasanikiibacteriota</taxon>
    </lineage>
</organism>
<dbReference type="Pfam" id="PF16661">
    <property type="entry name" value="Lactamase_B_6"/>
    <property type="match status" value="1"/>
</dbReference>
<dbReference type="Gene3D" id="3.40.50.10890">
    <property type="match status" value="1"/>
</dbReference>
<dbReference type="InterPro" id="IPR011108">
    <property type="entry name" value="RMMBL"/>
</dbReference>
<dbReference type="InterPro" id="IPR001279">
    <property type="entry name" value="Metallo-B-lactamas"/>
</dbReference>
<dbReference type="EMBL" id="LCAV01000013">
    <property type="protein sequence ID" value="KKR98900.1"/>
    <property type="molecule type" value="Genomic_DNA"/>
</dbReference>
<dbReference type="STRING" id="1619048.UU49_C0013G0007"/>
<protein>
    <submittedName>
        <fullName evidence="4">RNA-metabolising metallo-beta-lactamase</fullName>
    </submittedName>
</protein>
<keyword evidence="1" id="KW-0378">Hydrolase</keyword>
<dbReference type="SMART" id="SM00849">
    <property type="entry name" value="Lactamase_B"/>
    <property type="match status" value="1"/>
</dbReference>
<dbReference type="SUPFAM" id="SSF56281">
    <property type="entry name" value="Metallo-hydrolase/oxidoreductase"/>
    <property type="match status" value="1"/>
</dbReference>
<feature type="domain" description="Metallo-beta-lactamase" evidence="2">
    <location>
        <begin position="8"/>
        <end position="192"/>
    </location>
</feature>
<dbReference type="InterPro" id="IPR050698">
    <property type="entry name" value="MBL"/>
</dbReference>
<evidence type="ECO:0000313" key="4">
    <source>
        <dbReference type="EMBL" id="KKR98900.1"/>
    </source>
</evidence>
<dbReference type="GO" id="GO:0016787">
    <property type="term" value="F:hydrolase activity"/>
    <property type="evidence" value="ECO:0007669"/>
    <property type="project" value="UniProtKB-KW"/>
</dbReference>
<evidence type="ECO:0000259" key="3">
    <source>
        <dbReference type="SMART" id="SM01027"/>
    </source>
</evidence>
<dbReference type="GO" id="GO:0004521">
    <property type="term" value="F:RNA endonuclease activity"/>
    <property type="evidence" value="ECO:0007669"/>
    <property type="project" value="TreeGrafter"/>
</dbReference>
<dbReference type="PANTHER" id="PTHR11203:SF37">
    <property type="entry name" value="INTEGRATOR COMPLEX SUBUNIT 11"/>
    <property type="match status" value="1"/>
</dbReference>
<evidence type="ECO:0000259" key="2">
    <source>
        <dbReference type="SMART" id="SM00849"/>
    </source>
</evidence>
<feature type="domain" description="Beta-Casp" evidence="3">
    <location>
        <begin position="208"/>
        <end position="333"/>
    </location>
</feature>